<keyword evidence="1" id="KW-0472">Membrane</keyword>
<feature type="transmembrane region" description="Helical" evidence="1">
    <location>
        <begin position="6"/>
        <end position="26"/>
    </location>
</feature>
<evidence type="ECO:0008006" key="4">
    <source>
        <dbReference type="Google" id="ProtNLM"/>
    </source>
</evidence>
<geneLocation type="plasmid" evidence="3">
    <name>pbo1</name>
</geneLocation>
<evidence type="ECO:0000256" key="1">
    <source>
        <dbReference type="SAM" id="Phobius"/>
    </source>
</evidence>
<dbReference type="AlphaFoldDB" id="A0A160MI03"/>
<protein>
    <recommendedName>
        <fullName evidence="4">DUF4320 family protein</fullName>
    </recommendedName>
</protein>
<reference evidence="2 3" key="1">
    <citation type="submission" date="2016-04" db="EMBL/GenBank/DDBJ databases">
        <title>Complete genome sequence of Bacillus oceanisediminis strain 2691.</title>
        <authorList>
            <person name="Jeong H."/>
            <person name="Kim H.J."/>
            <person name="Lee D.-W."/>
        </authorList>
    </citation>
    <scope>NUCLEOTIDE SEQUENCE [LARGE SCALE GENOMIC DNA]</scope>
    <source>
        <strain evidence="2 3">2691</strain>
        <plasmid evidence="3">pbo1</plasmid>
    </source>
</reference>
<dbReference type="RefSeq" id="WP_019379619.1">
    <property type="nucleotide sequence ID" value="NZ_CP015507.1"/>
</dbReference>
<dbReference type="eggNOG" id="ENOG5030DC3">
    <property type="taxonomic scope" value="Bacteria"/>
</dbReference>
<accession>A0A160MI03</accession>
<dbReference type="EMBL" id="CP015507">
    <property type="protein sequence ID" value="AND43132.1"/>
    <property type="molecule type" value="Genomic_DNA"/>
</dbReference>
<evidence type="ECO:0000313" key="3">
    <source>
        <dbReference type="Proteomes" id="UP000077856"/>
    </source>
</evidence>
<dbReference type="KEGG" id="bon:A361_28630"/>
<organism evidence="2 3">
    <name type="scientific">Cytobacillus oceanisediminis 2691</name>
    <dbReference type="NCBI Taxonomy" id="1196031"/>
    <lineage>
        <taxon>Bacteria</taxon>
        <taxon>Bacillati</taxon>
        <taxon>Bacillota</taxon>
        <taxon>Bacilli</taxon>
        <taxon>Bacillales</taxon>
        <taxon>Bacillaceae</taxon>
        <taxon>Cytobacillus</taxon>
    </lineage>
</organism>
<keyword evidence="1" id="KW-0812">Transmembrane</keyword>
<dbReference type="Proteomes" id="UP000077856">
    <property type="component" value="Plasmid pBO1"/>
</dbReference>
<evidence type="ECO:0000313" key="2">
    <source>
        <dbReference type="EMBL" id="AND43132.1"/>
    </source>
</evidence>
<keyword evidence="2" id="KW-0614">Plasmid</keyword>
<keyword evidence="1" id="KW-1133">Transmembrane helix</keyword>
<proteinExistence type="predicted"/>
<sequence length="125" mass="14238">MSKTLGEWMTLFIVINIMFAPILAYLDSLHREAVEVVLTEGAKKASIEGRFTPAIIDEMKDTLVDRYNFDESKIKVTATQSLTPRNQYIEASIEAPRSFIFILDIFNQGPGTFKKETKILSEYIN</sequence>
<gene>
    <name evidence="2" type="ORF">A361_28630</name>
</gene>
<name>A0A160MI03_9BACI</name>